<dbReference type="Gene3D" id="3.40.50.880">
    <property type="match status" value="1"/>
</dbReference>
<evidence type="ECO:0000313" key="3">
    <source>
        <dbReference type="EMBL" id="MBM0277721.1"/>
    </source>
</evidence>
<feature type="region of interest" description="Disordered" evidence="1">
    <location>
        <begin position="85"/>
        <end position="114"/>
    </location>
</feature>
<sequence>MADAARAQVDSTWFTGLIGTRPAGAIPVAEPVARVTASGENPPNETKEKLTDEDANTKWLVRTPTAWVAYELSAPKRITGYALTSANDSAGRDPKDWTLQGSTDGQSWTDLDRRTGQTFPDRFQTRRFDIATPQEFSRYRLNVTANSGEPLVQLADLRLFTGSTTAPEPPAVNRAVVNILDRKHPATASLPLTLTRSDRWENWDPNPIGSVHTLAQVEERHYNAGASANGPFHPVSWCRDYDGGRSFYTGMGHTEGSYGEEAFRAHLAGALNWTTGRVRGDCQATIAANYKVERLTAANQTGQLDQIGEPHGLTIAPDGTVFYVGKAACPSGPIADWNDPKVGLGCGTIHSWDPRTKQAKLLTTLEVMGNRGSGSELVKNEEGLLGIVPDPKFAENGWLYVYWMPHESVDRVKRVVSGPSPGSPTTVRRRPSTRPPVRICCSSRCRCTAAATPVAVWRSTPRATSTSAPATTTPPRARRATPATTGPRNTRASPSRTPAARRVTPTTWLARSSGSTRRPTARTPSLRATSSHRAPRRPARRST</sequence>
<dbReference type="PANTHER" id="PTHR40469">
    <property type="entry name" value="SECRETED GLYCOSYL HYDROLASE"/>
    <property type="match status" value="1"/>
</dbReference>
<evidence type="ECO:0000256" key="1">
    <source>
        <dbReference type="SAM" id="MobiDB-lite"/>
    </source>
</evidence>
<dbReference type="PANTHER" id="PTHR40469:SF2">
    <property type="entry name" value="GALACTOSE-BINDING DOMAIN-LIKE SUPERFAMILY PROTEIN"/>
    <property type="match status" value="1"/>
</dbReference>
<keyword evidence="4" id="KW-1185">Reference proteome</keyword>
<accession>A0ABS1YJX4</accession>
<feature type="domain" description="F5/8 type C" evidence="2">
    <location>
        <begin position="18"/>
        <end position="162"/>
    </location>
</feature>
<dbReference type="Pfam" id="PF06283">
    <property type="entry name" value="ThuA"/>
    <property type="match status" value="1"/>
</dbReference>
<feature type="region of interest" description="Disordered" evidence="1">
    <location>
        <begin position="414"/>
        <end position="436"/>
    </location>
</feature>
<dbReference type="EMBL" id="JAEVHL010000118">
    <property type="protein sequence ID" value="MBM0277721.1"/>
    <property type="molecule type" value="Genomic_DNA"/>
</dbReference>
<dbReference type="PROSITE" id="PS50022">
    <property type="entry name" value="FA58C_3"/>
    <property type="match status" value="1"/>
</dbReference>
<dbReference type="InterPro" id="IPR011041">
    <property type="entry name" value="Quinoprot_gluc/sorb_DH_b-prop"/>
</dbReference>
<feature type="compositionally biased region" description="Low complexity" evidence="1">
    <location>
        <begin position="455"/>
        <end position="507"/>
    </location>
</feature>
<dbReference type="Gene3D" id="2.120.10.30">
    <property type="entry name" value="TolB, C-terminal domain"/>
    <property type="match status" value="1"/>
</dbReference>
<protein>
    <submittedName>
        <fullName evidence="3">ThuA domain-containing protein</fullName>
    </submittedName>
</protein>
<dbReference type="InterPro" id="IPR011042">
    <property type="entry name" value="6-blade_b-propeller_TolB-like"/>
</dbReference>
<gene>
    <name evidence="3" type="ORF">JM949_21215</name>
</gene>
<feature type="compositionally biased region" description="Polar residues" evidence="1">
    <location>
        <begin position="99"/>
        <end position="109"/>
    </location>
</feature>
<dbReference type="Proteomes" id="UP000622245">
    <property type="component" value="Unassembled WGS sequence"/>
</dbReference>
<evidence type="ECO:0000259" key="2">
    <source>
        <dbReference type="PROSITE" id="PS50022"/>
    </source>
</evidence>
<dbReference type="InterPro" id="IPR008979">
    <property type="entry name" value="Galactose-bd-like_sf"/>
</dbReference>
<name>A0ABS1YJX4_9ACTN</name>
<dbReference type="SUPFAM" id="SSF49785">
    <property type="entry name" value="Galactose-binding domain-like"/>
    <property type="match status" value="1"/>
</dbReference>
<dbReference type="SUPFAM" id="SSF50952">
    <property type="entry name" value="Soluble quinoprotein glucose dehydrogenase"/>
    <property type="match status" value="1"/>
</dbReference>
<feature type="region of interest" description="Disordered" evidence="1">
    <location>
        <begin position="455"/>
        <end position="543"/>
    </location>
</feature>
<comment type="caution">
    <text evidence="3">The sequence shown here is derived from an EMBL/GenBank/DDBJ whole genome shotgun (WGS) entry which is preliminary data.</text>
</comment>
<dbReference type="InterPro" id="IPR029062">
    <property type="entry name" value="Class_I_gatase-like"/>
</dbReference>
<organism evidence="3 4">
    <name type="scientific">Micromonospora tarensis</name>
    <dbReference type="NCBI Taxonomy" id="2806100"/>
    <lineage>
        <taxon>Bacteria</taxon>
        <taxon>Bacillati</taxon>
        <taxon>Actinomycetota</taxon>
        <taxon>Actinomycetes</taxon>
        <taxon>Micromonosporales</taxon>
        <taxon>Micromonosporaceae</taxon>
        <taxon>Micromonospora</taxon>
    </lineage>
</organism>
<feature type="compositionally biased region" description="Polar residues" evidence="1">
    <location>
        <begin position="509"/>
        <end position="518"/>
    </location>
</feature>
<proteinExistence type="predicted"/>
<dbReference type="Pfam" id="PF00754">
    <property type="entry name" value="F5_F8_type_C"/>
    <property type="match status" value="1"/>
</dbReference>
<dbReference type="InterPro" id="IPR000421">
    <property type="entry name" value="FA58C"/>
</dbReference>
<feature type="compositionally biased region" description="Basic residues" evidence="1">
    <location>
        <begin position="533"/>
        <end position="543"/>
    </location>
</feature>
<evidence type="ECO:0000313" key="4">
    <source>
        <dbReference type="Proteomes" id="UP000622245"/>
    </source>
</evidence>
<dbReference type="InterPro" id="IPR029010">
    <property type="entry name" value="ThuA-like"/>
</dbReference>
<dbReference type="SUPFAM" id="SSF52317">
    <property type="entry name" value="Class I glutamine amidotransferase-like"/>
    <property type="match status" value="1"/>
</dbReference>
<reference evidence="3 4" key="1">
    <citation type="submission" date="2021-01" db="EMBL/GenBank/DDBJ databases">
        <title>Draft genome sequence of Micromonospora sp. strain STR1s_6.</title>
        <authorList>
            <person name="Karlyshev A."/>
            <person name="Jawad R."/>
        </authorList>
    </citation>
    <scope>NUCLEOTIDE SEQUENCE [LARGE SCALE GENOMIC DNA]</scope>
    <source>
        <strain evidence="3 4">STR1S-6</strain>
    </source>
</reference>
<dbReference type="Gene3D" id="2.60.120.260">
    <property type="entry name" value="Galactose-binding domain-like"/>
    <property type="match status" value="1"/>
</dbReference>